<feature type="transmembrane region" description="Helical" evidence="29">
    <location>
        <begin position="12"/>
        <end position="33"/>
    </location>
</feature>
<dbReference type="InterPro" id="IPR007130">
    <property type="entry name" value="DAGAT"/>
</dbReference>
<dbReference type="GO" id="GO:0019432">
    <property type="term" value="P:triglyceride biosynthetic process"/>
    <property type="evidence" value="ECO:0007669"/>
    <property type="project" value="TreeGrafter"/>
</dbReference>
<comment type="catalytic activity">
    <reaction evidence="22">
        <text>1,2-di-(9Z-octadecenoyl)-sn-glycerol + (9Z)-octadecenoyl-CoA = 1,2,3-tri-(9Z-octadecenoyl)-glycerol + CoA</text>
        <dbReference type="Rhea" id="RHEA:38219"/>
        <dbReference type="ChEBI" id="CHEBI:52333"/>
        <dbReference type="ChEBI" id="CHEBI:53753"/>
        <dbReference type="ChEBI" id="CHEBI:57287"/>
        <dbReference type="ChEBI" id="CHEBI:57387"/>
    </reaction>
    <physiologicalReaction direction="left-to-right" evidence="22">
        <dbReference type="Rhea" id="RHEA:38220"/>
    </physiologicalReaction>
</comment>
<accession>A0A556VUU3</accession>
<comment type="pathway">
    <text evidence="8">Glycerolipid metabolism; triacylglycerol biosynthesis.</text>
</comment>
<comment type="pathway">
    <text evidence="9">Lipid metabolism.</text>
</comment>
<dbReference type="PANTHER" id="PTHR12317">
    <property type="entry name" value="DIACYLGLYCEROL O-ACYLTRANSFERASE"/>
    <property type="match status" value="1"/>
</dbReference>
<evidence type="ECO:0000256" key="30">
    <source>
        <dbReference type="SAM" id="MobiDB-lite"/>
    </source>
</evidence>
<comment type="similarity">
    <text evidence="10 29">Belongs to the diacylglycerol acyltransferase family.</text>
</comment>
<evidence type="ECO:0000256" key="17">
    <source>
        <dbReference type="ARBA" id="ARBA00022824"/>
    </source>
</evidence>
<keyword evidence="20 29" id="KW-0472">Membrane</keyword>
<name>A0A556VUU3_BAGYA</name>
<evidence type="ECO:0000256" key="21">
    <source>
        <dbReference type="ARBA" id="ARBA00023315"/>
    </source>
</evidence>
<evidence type="ECO:0000256" key="29">
    <source>
        <dbReference type="RuleBase" id="RU367023"/>
    </source>
</evidence>
<comment type="catalytic activity">
    <reaction evidence="28">
        <text>1,3-di-(9Z-octadecenoyl)-glycerol + (9Z)-octadecenoyl-CoA = 1,2,3-tri-(9Z-octadecenoyl)-glycerol + CoA</text>
        <dbReference type="Rhea" id="RHEA:38435"/>
        <dbReference type="ChEBI" id="CHEBI:53753"/>
        <dbReference type="ChEBI" id="CHEBI:57287"/>
        <dbReference type="ChEBI" id="CHEBI:57387"/>
        <dbReference type="ChEBI" id="CHEBI:75735"/>
    </reaction>
    <physiologicalReaction direction="left-to-right" evidence="28">
        <dbReference type="Rhea" id="RHEA:38436"/>
    </physiologicalReaction>
</comment>
<keyword evidence="13" id="KW-0551">Lipid droplet</keyword>
<keyword evidence="11" id="KW-0963">Cytoplasm</keyword>
<protein>
    <recommendedName>
        <fullName evidence="29">Acyltransferase</fullName>
        <ecNumber evidence="29">2.3.1.-</ecNumber>
    </recommendedName>
</protein>
<keyword evidence="19" id="KW-0443">Lipid metabolism</keyword>
<organism evidence="31 32">
    <name type="scientific">Bagarius yarrelli</name>
    <name type="common">Goonch</name>
    <name type="synonym">Bagrus yarrelli</name>
    <dbReference type="NCBI Taxonomy" id="175774"/>
    <lineage>
        <taxon>Eukaryota</taxon>
        <taxon>Metazoa</taxon>
        <taxon>Chordata</taxon>
        <taxon>Craniata</taxon>
        <taxon>Vertebrata</taxon>
        <taxon>Euteleostomi</taxon>
        <taxon>Actinopterygii</taxon>
        <taxon>Neopterygii</taxon>
        <taxon>Teleostei</taxon>
        <taxon>Ostariophysi</taxon>
        <taxon>Siluriformes</taxon>
        <taxon>Sisoridae</taxon>
        <taxon>Sisorinae</taxon>
        <taxon>Bagarius</taxon>
    </lineage>
</organism>
<evidence type="ECO:0000256" key="10">
    <source>
        <dbReference type="ARBA" id="ARBA00005420"/>
    </source>
</evidence>
<comment type="catalytic activity">
    <reaction evidence="25">
        <text>2-(9Z-octadecenoyl)-glycerol + (9Z)-octadecenoyl-CoA = 1,2-di-(9Z-octadecenoyl)-sn-glycerol + CoA</text>
        <dbReference type="Rhea" id="RHEA:37911"/>
        <dbReference type="ChEBI" id="CHEBI:52333"/>
        <dbReference type="ChEBI" id="CHEBI:57287"/>
        <dbReference type="ChEBI" id="CHEBI:57387"/>
        <dbReference type="ChEBI" id="CHEBI:73990"/>
    </reaction>
    <physiologicalReaction direction="left-to-right" evidence="25">
        <dbReference type="Rhea" id="RHEA:37912"/>
    </physiologicalReaction>
</comment>
<dbReference type="Proteomes" id="UP000319801">
    <property type="component" value="Unassembled WGS sequence"/>
</dbReference>
<feature type="region of interest" description="Disordered" evidence="30">
    <location>
        <begin position="249"/>
        <end position="353"/>
    </location>
</feature>
<evidence type="ECO:0000256" key="22">
    <source>
        <dbReference type="ARBA" id="ARBA00047367"/>
    </source>
</evidence>
<reference evidence="31 32" key="1">
    <citation type="journal article" date="2019" name="Genome Biol. Evol.">
        <title>Whole-Genome Sequencing of the Giant Devil Catfish, Bagarius yarrelli.</title>
        <authorList>
            <person name="Jiang W."/>
            <person name="Lv Y."/>
            <person name="Cheng L."/>
            <person name="Yang K."/>
            <person name="Chao B."/>
            <person name="Wang X."/>
            <person name="Li Y."/>
            <person name="Pan X."/>
            <person name="You X."/>
            <person name="Zhang Y."/>
            <person name="Yang J."/>
            <person name="Li J."/>
            <person name="Zhang X."/>
            <person name="Liu S."/>
            <person name="Sun C."/>
            <person name="Yang J."/>
            <person name="Shi Q."/>
        </authorList>
    </citation>
    <scope>NUCLEOTIDE SEQUENCE [LARGE SCALE GENOMIC DNA]</scope>
    <source>
        <strain evidence="31">JWS20170419001</strain>
        <tissue evidence="31">Muscle</tissue>
    </source>
</reference>
<evidence type="ECO:0000313" key="32">
    <source>
        <dbReference type="Proteomes" id="UP000319801"/>
    </source>
</evidence>
<evidence type="ECO:0000256" key="4">
    <source>
        <dbReference type="ARBA" id="ARBA00001764"/>
    </source>
</evidence>
<dbReference type="GO" id="GO:0004144">
    <property type="term" value="F:diacylglycerol O-acyltransferase activity"/>
    <property type="evidence" value="ECO:0007669"/>
    <property type="project" value="UniProtKB-EC"/>
</dbReference>
<comment type="catalytic activity">
    <reaction evidence="26">
        <text>an acyl-CoA + a 1,2-diacyl-sn-glycerol = a triacyl-sn-glycerol + CoA</text>
        <dbReference type="Rhea" id="RHEA:10868"/>
        <dbReference type="ChEBI" id="CHEBI:17815"/>
        <dbReference type="ChEBI" id="CHEBI:57287"/>
        <dbReference type="ChEBI" id="CHEBI:58342"/>
        <dbReference type="ChEBI" id="CHEBI:64615"/>
        <dbReference type="EC" id="2.3.1.20"/>
    </reaction>
    <physiologicalReaction direction="left-to-right" evidence="26">
        <dbReference type="Rhea" id="RHEA:10869"/>
    </physiologicalReaction>
</comment>
<evidence type="ECO:0000256" key="11">
    <source>
        <dbReference type="ARBA" id="ARBA00022490"/>
    </source>
</evidence>
<comment type="caution">
    <text evidence="29">Lacks conserved residue(s) required for the propagation of feature annotation.</text>
</comment>
<proteinExistence type="inferred from homology"/>
<dbReference type="GO" id="GO:0006071">
    <property type="term" value="P:glycerol metabolic process"/>
    <property type="evidence" value="ECO:0007669"/>
    <property type="project" value="UniProtKB-KW"/>
</dbReference>
<dbReference type="EMBL" id="VCAZ01000277">
    <property type="protein sequence ID" value="TTS33147.1"/>
    <property type="molecule type" value="Genomic_DNA"/>
</dbReference>
<evidence type="ECO:0000256" key="18">
    <source>
        <dbReference type="ARBA" id="ARBA00022989"/>
    </source>
</evidence>
<dbReference type="GO" id="GO:0005811">
    <property type="term" value="C:lipid droplet"/>
    <property type="evidence" value="ECO:0007669"/>
    <property type="project" value="UniProtKB-SubCell"/>
</dbReference>
<dbReference type="GO" id="GO:0005789">
    <property type="term" value="C:endoplasmic reticulum membrane"/>
    <property type="evidence" value="ECO:0007669"/>
    <property type="project" value="UniProtKB-SubCell"/>
</dbReference>
<gene>
    <name evidence="31" type="ORF">Baya_16230</name>
</gene>
<evidence type="ECO:0000256" key="5">
    <source>
        <dbReference type="ARBA" id="ARBA00004477"/>
    </source>
</evidence>
<feature type="compositionally biased region" description="Basic and acidic residues" evidence="30">
    <location>
        <begin position="309"/>
        <end position="336"/>
    </location>
</feature>
<evidence type="ECO:0000256" key="19">
    <source>
        <dbReference type="ARBA" id="ARBA00023098"/>
    </source>
</evidence>
<keyword evidence="12" id="KW-0444">Lipid biosynthesis</keyword>
<keyword evidence="14 29" id="KW-0808">Transferase</keyword>
<evidence type="ECO:0000256" key="26">
    <source>
        <dbReference type="ARBA" id="ARBA00048634"/>
    </source>
</evidence>
<keyword evidence="21 31" id="KW-0012">Acyltransferase</keyword>
<keyword evidence="17 29" id="KW-0256">Endoplasmic reticulum</keyword>
<evidence type="ECO:0000256" key="9">
    <source>
        <dbReference type="ARBA" id="ARBA00005189"/>
    </source>
</evidence>
<evidence type="ECO:0000256" key="7">
    <source>
        <dbReference type="ARBA" id="ARBA00004556"/>
    </source>
</evidence>
<evidence type="ECO:0000256" key="12">
    <source>
        <dbReference type="ARBA" id="ARBA00022516"/>
    </source>
</evidence>
<comment type="catalytic activity">
    <reaction evidence="3">
        <text>1,2-di-(9Z-octadecenoyl)-sn-glycerol + hexadecanoyl-CoA = 1,2-di-(9Z)-octadecenoyl-3-hexadecanoyl-sn-glycerol + CoA</text>
        <dbReference type="Rhea" id="RHEA:38163"/>
        <dbReference type="ChEBI" id="CHEBI:52333"/>
        <dbReference type="ChEBI" id="CHEBI:57287"/>
        <dbReference type="ChEBI" id="CHEBI:57379"/>
        <dbReference type="ChEBI" id="CHEBI:75583"/>
    </reaction>
    <physiologicalReaction direction="left-to-right" evidence="3">
        <dbReference type="Rhea" id="RHEA:38164"/>
    </physiologicalReaction>
</comment>
<dbReference type="GO" id="GO:0048471">
    <property type="term" value="C:perinuclear region of cytoplasm"/>
    <property type="evidence" value="ECO:0007669"/>
    <property type="project" value="UniProtKB-SubCell"/>
</dbReference>
<evidence type="ECO:0000256" key="16">
    <source>
        <dbReference type="ARBA" id="ARBA00022798"/>
    </source>
</evidence>
<dbReference type="PANTHER" id="PTHR12317:SF14">
    <property type="entry name" value="DIACYLGLYCEROL O-ACYLTRANSFERASE 2"/>
    <property type="match status" value="1"/>
</dbReference>
<comment type="catalytic activity">
    <reaction evidence="24">
        <text>2,3-di-(9Z)-octadecenoyl-sn-glycerol + (9Z)-octadecenoyl-CoA = 1,2,3-tri-(9Z-octadecenoyl)-glycerol + CoA</text>
        <dbReference type="Rhea" id="RHEA:38439"/>
        <dbReference type="ChEBI" id="CHEBI:53753"/>
        <dbReference type="ChEBI" id="CHEBI:57287"/>
        <dbReference type="ChEBI" id="CHEBI:57387"/>
        <dbReference type="ChEBI" id="CHEBI:75824"/>
    </reaction>
    <physiologicalReaction direction="left-to-right" evidence="24">
        <dbReference type="Rhea" id="RHEA:38440"/>
    </physiologicalReaction>
</comment>
<evidence type="ECO:0000256" key="25">
    <source>
        <dbReference type="ARBA" id="ARBA00048135"/>
    </source>
</evidence>
<keyword evidence="18 29" id="KW-1133">Transmembrane helix</keyword>
<sequence>MNIGGISECESGGISIAATVLLLYLLCTDFWLIKTHNLPPNRNYIFGYHPHGIFCFGAFCNFSTEATGFSQKFPGIKPSLATLAGNFRLPLLRDYLMSGGEERRLRHLRSIAARNIVNRNHSPLLDTYFTLHLCSDNRISKDFYKSEVIRDSLSCSRPDATLKHAISHFYPDPTLLLCPIMHCLVLSFLCAAKDDGSVAVALGYTAHLVLMISCFLQIPLSDRHHVSSSIPVPVRSNLSVSQVAFPVSPDADKKKRRPYKLYDPVVTPPPDATVVQEAPPDRPDTSMESEETLEADSRAEAAGTSTPEPKSDRFDPNVETYTERHEELAGEPRESELVEEESPQHPGAINGSAGIPGTAEVCCSVEQAEEIMGTEATGLGSRLEDFPCIPVEHAVAVESDDQVLGELENFQEFSKRIYALSENPSCFRRPRKNSDK</sequence>
<keyword evidence="32" id="KW-1185">Reference proteome</keyword>
<keyword evidence="15 29" id="KW-0812">Transmembrane</keyword>
<comment type="caution">
    <text evidence="31">The sequence shown here is derived from an EMBL/GenBank/DDBJ whole genome shotgun (WGS) entry which is preliminary data.</text>
</comment>
<evidence type="ECO:0000256" key="13">
    <source>
        <dbReference type="ARBA" id="ARBA00022677"/>
    </source>
</evidence>
<evidence type="ECO:0000256" key="27">
    <source>
        <dbReference type="ARBA" id="ARBA00049168"/>
    </source>
</evidence>
<comment type="catalytic activity">
    <reaction evidence="4">
        <text>all-trans-retinol + hexadecanoyl-CoA = all-trans-retinyl hexadecanoate + CoA</text>
        <dbReference type="Rhea" id="RHEA:38175"/>
        <dbReference type="ChEBI" id="CHEBI:17336"/>
        <dbReference type="ChEBI" id="CHEBI:17616"/>
        <dbReference type="ChEBI" id="CHEBI:57287"/>
        <dbReference type="ChEBI" id="CHEBI:57379"/>
    </reaction>
    <physiologicalReaction direction="left-to-right" evidence="4">
        <dbReference type="Rhea" id="RHEA:38176"/>
    </physiologicalReaction>
</comment>
<comment type="catalytic activity">
    <reaction evidence="27">
        <text>1-(9Z-octadecenoyl)-glycerol + (9Z)-octadecenoyl-CoA = 1,2-di-(9Z-octadecenoyl)-glycerol + CoA</text>
        <dbReference type="Rhea" id="RHEA:37915"/>
        <dbReference type="ChEBI" id="CHEBI:52323"/>
        <dbReference type="ChEBI" id="CHEBI:57287"/>
        <dbReference type="ChEBI" id="CHEBI:57387"/>
        <dbReference type="ChEBI" id="CHEBI:75342"/>
    </reaction>
    <physiologicalReaction direction="left-to-right" evidence="27">
        <dbReference type="Rhea" id="RHEA:37916"/>
    </physiologicalReaction>
</comment>
<evidence type="ECO:0000256" key="1">
    <source>
        <dbReference type="ARBA" id="ARBA00000633"/>
    </source>
</evidence>
<comment type="subcellular location">
    <subcellularLocation>
        <location evidence="7">Cytoplasm</location>
        <location evidence="7">Perinuclear region</location>
    </subcellularLocation>
    <subcellularLocation>
        <location evidence="5 29">Endoplasmic reticulum membrane</location>
        <topology evidence="5 29">Multi-pass membrane protein</topology>
    </subcellularLocation>
    <subcellularLocation>
        <location evidence="6">Lipid droplet</location>
    </subcellularLocation>
</comment>
<dbReference type="Pfam" id="PF03982">
    <property type="entry name" value="DAGAT"/>
    <property type="match status" value="1"/>
</dbReference>
<evidence type="ECO:0000256" key="24">
    <source>
        <dbReference type="ARBA" id="ARBA00048096"/>
    </source>
</evidence>
<dbReference type="AlphaFoldDB" id="A0A556VUU3"/>
<evidence type="ECO:0000256" key="2">
    <source>
        <dbReference type="ARBA" id="ARBA00001313"/>
    </source>
</evidence>
<comment type="catalytic activity">
    <reaction evidence="2">
        <text>2-(9Z-octadecenoyl)-glycerol + hexadecanoyl-CoA = 1-hexadecanoyl-2-(9Z-octadecenoyl)-sn-glycerol + CoA</text>
        <dbReference type="Rhea" id="RHEA:38071"/>
        <dbReference type="ChEBI" id="CHEBI:57287"/>
        <dbReference type="ChEBI" id="CHEBI:57379"/>
        <dbReference type="ChEBI" id="CHEBI:73990"/>
        <dbReference type="ChEBI" id="CHEBI:75466"/>
    </reaction>
    <physiologicalReaction direction="left-to-right" evidence="2">
        <dbReference type="Rhea" id="RHEA:38072"/>
    </physiologicalReaction>
</comment>
<evidence type="ECO:0000256" key="3">
    <source>
        <dbReference type="ARBA" id="ARBA00001349"/>
    </source>
</evidence>
<evidence type="ECO:0000256" key="6">
    <source>
        <dbReference type="ARBA" id="ARBA00004502"/>
    </source>
</evidence>
<dbReference type="GO" id="GO:0050252">
    <property type="term" value="F:retinol O-fatty-acyltransferase activity"/>
    <property type="evidence" value="ECO:0007669"/>
    <property type="project" value="UniProtKB-EC"/>
</dbReference>
<keyword evidence="16" id="KW-0319">Glycerol metabolism</keyword>
<comment type="catalytic activity">
    <reaction evidence="1">
        <text>all-trans-retinol + an acyl-CoA = an all-trans-retinyl ester + CoA</text>
        <dbReference type="Rhea" id="RHEA:11488"/>
        <dbReference type="ChEBI" id="CHEBI:17336"/>
        <dbReference type="ChEBI" id="CHEBI:57287"/>
        <dbReference type="ChEBI" id="CHEBI:58342"/>
        <dbReference type="ChEBI" id="CHEBI:63410"/>
        <dbReference type="EC" id="2.3.1.76"/>
    </reaction>
    <physiologicalReaction direction="left-to-right" evidence="1">
        <dbReference type="Rhea" id="RHEA:11489"/>
    </physiologicalReaction>
</comment>
<evidence type="ECO:0000256" key="15">
    <source>
        <dbReference type="ARBA" id="ARBA00022692"/>
    </source>
</evidence>
<dbReference type="EC" id="2.3.1.-" evidence="29"/>
<evidence type="ECO:0000256" key="28">
    <source>
        <dbReference type="ARBA" id="ARBA00049549"/>
    </source>
</evidence>
<evidence type="ECO:0000256" key="8">
    <source>
        <dbReference type="ARBA" id="ARBA00004771"/>
    </source>
</evidence>
<evidence type="ECO:0000256" key="23">
    <source>
        <dbReference type="ARBA" id="ARBA00047807"/>
    </source>
</evidence>
<evidence type="ECO:0000313" key="31">
    <source>
        <dbReference type="EMBL" id="TTS33147.1"/>
    </source>
</evidence>
<comment type="catalytic activity">
    <reaction evidence="23">
        <text>1-O-(9Z-octadecenyl)-glycerol + (9Z)-octadecenoyl-CoA = 1-O-(9Z-octadecyl)-3-(9Z-octadecenoyl)-glycerol + CoA</text>
        <dbReference type="Rhea" id="RHEA:55340"/>
        <dbReference type="ChEBI" id="CHEBI:34116"/>
        <dbReference type="ChEBI" id="CHEBI:57287"/>
        <dbReference type="ChEBI" id="CHEBI:57387"/>
        <dbReference type="ChEBI" id="CHEBI:197429"/>
    </reaction>
    <physiologicalReaction direction="left-to-right" evidence="23">
        <dbReference type="Rhea" id="RHEA:55341"/>
    </physiologicalReaction>
</comment>
<evidence type="ECO:0000256" key="20">
    <source>
        <dbReference type="ARBA" id="ARBA00023136"/>
    </source>
</evidence>
<dbReference type="OrthoDB" id="72772at2759"/>
<evidence type="ECO:0000256" key="14">
    <source>
        <dbReference type="ARBA" id="ARBA00022679"/>
    </source>
</evidence>